<dbReference type="Pfam" id="PF13349">
    <property type="entry name" value="DUF4097"/>
    <property type="match status" value="1"/>
</dbReference>
<comment type="caution">
    <text evidence="3">The sequence shown here is derived from an EMBL/GenBank/DDBJ whole genome shotgun (WGS) entry which is preliminary data.</text>
</comment>
<evidence type="ECO:0000256" key="1">
    <source>
        <dbReference type="SAM" id="Phobius"/>
    </source>
</evidence>
<dbReference type="InterPro" id="IPR025164">
    <property type="entry name" value="Toastrack_DUF4097"/>
</dbReference>
<keyword evidence="1" id="KW-1133">Transmembrane helix</keyword>
<organism evidence="3 4">
    <name type="scientific">Metaclostridioides mangenotii</name>
    <dbReference type="NCBI Taxonomy" id="1540"/>
    <lineage>
        <taxon>Bacteria</taxon>
        <taxon>Bacillati</taxon>
        <taxon>Bacillota</taxon>
        <taxon>Clostridia</taxon>
        <taxon>Peptostreptococcales</taxon>
        <taxon>Peptostreptococcaceae</taxon>
        <taxon>Metaclostridioides</taxon>
    </lineage>
</organism>
<keyword evidence="1" id="KW-0472">Membrane</keyword>
<feature type="domain" description="DUF4097" evidence="2">
    <location>
        <begin position="61"/>
        <end position="295"/>
    </location>
</feature>
<dbReference type="EMBL" id="JAGGJX010000002">
    <property type="protein sequence ID" value="MBP1855044.1"/>
    <property type="molecule type" value="Genomic_DNA"/>
</dbReference>
<gene>
    <name evidence="3" type="ORF">J2Z43_001437</name>
</gene>
<sequence>MFRKFTKIRIISLILLIVVMTGILITGIRFNGGSNWVSKGGNNPSWAYKNKIVREENLDGIEKINFKMDVSEIILKTTDDNKIKVIERSDKKLKNDRTLNISKQGNELSFVEPKKRFKGFGIFWSTDKKVVEIFLPKEYKEKFKLQSDVGDLYVKSDLDLNEITLESDVGKILVERAINTKKLVVTSDVGDIKLNRAEADNYKIKSDVGKVVLERILGKGSIQSEVGDVICNLERIDGDIDVSTDVGKIVINIDKSQKFMLDAKSDVGKVISNVDKNIFGDSEKTIKVRSNVGKIKLNFLGEE</sequence>
<accession>A0ABS4EAS5</accession>
<keyword evidence="4" id="KW-1185">Reference proteome</keyword>
<dbReference type="RefSeq" id="WP_209456527.1">
    <property type="nucleotide sequence ID" value="NZ_BAAACS010000002.1"/>
</dbReference>
<name>A0ABS4EAS5_9FIRM</name>
<reference evidence="3 4" key="1">
    <citation type="submission" date="2021-03" db="EMBL/GenBank/DDBJ databases">
        <title>Genomic Encyclopedia of Type Strains, Phase IV (KMG-IV): sequencing the most valuable type-strain genomes for metagenomic binning, comparative biology and taxonomic classification.</title>
        <authorList>
            <person name="Goeker M."/>
        </authorList>
    </citation>
    <scope>NUCLEOTIDE SEQUENCE [LARGE SCALE GENOMIC DNA]</scope>
    <source>
        <strain evidence="3 4">DSM 1289</strain>
    </source>
</reference>
<feature type="transmembrane region" description="Helical" evidence="1">
    <location>
        <begin position="12"/>
        <end position="30"/>
    </location>
</feature>
<proteinExistence type="predicted"/>
<dbReference type="Proteomes" id="UP000767291">
    <property type="component" value="Unassembled WGS sequence"/>
</dbReference>
<evidence type="ECO:0000259" key="2">
    <source>
        <dbReference type="Pfam" id="PF13349"/>
    </source>
</evidence>
<evidence type="ECO:0000313" key="4">
    <source>
        <dbReference type="Proteomes" id="UP000767291"/>
    </source>
</evidence>
<keyword evidence="1" id="KW-0812">Transmembrane</keyword>
<protein>
    <submittedName>
        <fullName evidence="3">Copper chaperone CopZ</fullName>
    </submittedName>
</protein>
<evidence type="ECO:0000313" key="3">
    <source>
        <dbReference type="EMBL" id="MBP1855044.1"/>
    </source>
</evidence>